<protein>
    <submittedName>
        <fullName evidence="3">Aminoglycoside phosphotransferase family protein</fullName>
    </submittedName>
</protein>
<evidence type="ECO:0000313" key="4">
    <source>
        <dbReference type="Proteomes" id="UP000295302"/>
    </source>
</evidence>
<keyword evidence="3" id="KW-0808">Transferase</keyword>
<gene>
    <name evidence="3" type="ORF">E1286_34010</name>
</gene>
<sequence>MSTAQIFNGARGRRRHNRVAQDGERGGASPHASHSGTPGHPGGRAGVRADAPPRGTPPVNGRERRFAEREELTGLVRDALGRRLVAVERLRGGTSKGVYRLTLDDAPSVVLYVWSDEEDFWTRTAGDRDELRQRGEGAERGSGGRSPEVSGVRLFEAAHARLADLGVRVPRLYFADGSGRRYPGEVALVEDVRGGTLEAQMTGPAMGRLAEGLAVMARCRSPQHGKVALVENGRGDPRPASQRVLEWALRDLAEAASRVERIREIRGRLADDLGQMAAGLRPRESHGLIHGELGPDHVLIDEHGEPVLIDIEGTMYFDVEWEHVFLRLRFGPHYGRLRVEGLDEARMRFYRLAQHLSLVAGPLRLLDGDFPDRESMMGIVRHHLAEVLAWPAR</sequence>
<dbReference type="SUPFAM" id="SSF56112">
    <property type="entry name" value="Protein kinase-like (PK-like)"/>
    <property type="match status" value="1"/>
</dbReference>
<dbReference type="Proteomes" id="UP000295302">
    <property type="component" value="Unassembled WGS sequence"/>
</dbReference>
<feature type="domain" description="Aminoglycoside phosphotransferase" evidence="2">
    <location>
        <begin position="88"/>
        <end position="326"/>
    </location>
</feature>
<evidence type="ECO:0000256" key="1">
    <source>
        <dbReference type="SAM" id="MobiDB-lite"/>
    </source>
</evidence>
<organism evidence="3 4">
    <name type="scientific">Nonomuraea terrae</name>
    <dbReference type="NCBI Taxonomy" id="2530383"/>
    <lineage>
        <taxon>Bacteria</taxon>
        <taxon>Bacillati</taxon>
        <taxon>Actinomycetota</taxon>
        <taxon>Actinomycetes</taxon>
        <taxon>Streptosporangiales</taxon>
        <taxon>Streptosporangiaceae</taxon>
        <taxon>Nonomuraea</taxon>
    </lineage>
</organism>
<accession>A0A4R4YA87</accession>
<dbReference type="GO" id="GO:0016740">
    <property type="term" value="F:transferase activity"/>
    <property type="evidence" value="ECO:0007669"/>
    <property type="project" value="UniProtKB-KW"/>
</dbReference>
<reference evidence="3 4" key="1">
    <citation type="submission" date="2019-03" db="EMBL/GenBank/DDBJ databases">
        <title>Draft genome sequences of novel Actinobacteria.</title>
        <authorList>
            <person name="Sahin N."/>
            <person name="Ay H."/>
            <person name="Saygin H."/>
        </authorList>
    </citation>
    <scope>NUCLEOTIDE SEQUENCE [LARGE SCALE GENOMIC DNA]</scope>
    <source>
        <strain evidence="3 4">CH32</strain>
    </source>
</reference>
<keyword evidence="4" id="KW-1185">Reference proteome</keyword>
<dbReference type="OrthoDB" id="3328272at2"/>
<dbReference type="EMBL" id="SMKQ01000155">
    <property type="protein sequence ID" value="TDD40724.1"/>
    <property type="molecule type" value="Genomic_DNA"/>
</dbReference>
<dbReference type="Gene3D" id="3.90.1200.10">
    <property type="match status" value="1"/>
</dbReference>
<dbReference type="InterPro" id="IPR002575">
    <property type="entry name" value="Aminoglycoside_PTrfase"/>
</dbReference>
<evidence type="ECO:0000259" key="2">
    <source>
        <dbReference type="Pfam" id="PF01636"/>
    </source>
</evidence>
<feature type="region of interest" description="Disordered" evidence="1">
    <location>
        <begin position="1"/>
        <end position="67"/>
    </location>
</feature>
<comment type="caution">
    <text evidence="3">The sequence shown here is derived from an EMBL/GenBank/DDBJ whole genome shotgun (WGS) entry which is preliminary data.</text>
</comment>
<dbReference type="AlphaFoldDB" id="A0A4R4YA87"/>
<dbReference type="InterPro" id="IPR011009">
    <property type="entry name" value="Kinase-like_dom_sf"/>
</dbReference>
<proteinExistence type="predicted"/>
<dbReference type="Pfam" id="PF01636">
    <property type="entry name" value="APH"/>
    <property type="match status" value="1"/>
</dbReference>
<evidence type="ECO:0000313" key="3">
    <source>
        <dbReference type="EMBL" id="TDD40724.1"/>
    </source>
</evidence>
<name>A0A4R4YA87_9ACTN</name>